<dbReference type="EMBL" id="JAAITA010000010">
    <property type="protein sequence ID" value="NSJ86290.1"/>
    <property type="molecule type" value="Genomic_DNA"/>
</dbReference>
<accession>A0ABX2I8H5</accession>
<keyword evidence="4" id="KW-1185">Reference proteome</keyword>
<dbReference type="Pfam" id="PF13416">
    <property type="entry name" value="SBP_bac_8"/>
    <property type="match status" value="1"/>
</dbReference>
<reference evidence="3 4" key="1">
    <citation type="journal article" date="2020" name="Cell Host Microbe">
        <title>Functional and Genomic Variation between Human-Derived Isolates of Lachnospiraceae Reveals Inter- and Intra-Species Diversity.</title>
        <authorList>
            <person name="Sorbara M.T."/>
            <person name="Littmann E.R."/>
            <person name="Fontana E."/>
            <person name="Moody T.U."/>
            <person name="Kohout C.E."/>
            <person name="Gjonbalaj M."/>
            <person name="Eaton V."/>
            <person name="Seok R."/>
            <person name="Leiner I.M."/>
            <person name="Pamer E.G."/>
        </authorList>
    </citation>
    <scope>NUCLEOTIDE SEQUENCE [LARGE SCALE GENOMIC DNA]</scope>
    <source>
        <strain evidence="3 4">MSK.15.26</strain>
    </source>
</reference>
<dbReference type="InterPro" id="IPR006059">
    <property type="entry name" value="SBP"/>
</dbReference>
<organism evidence="3 4">
    <name type="scientific">Blautia hansenii</name>
    <name type="common">Ruminococcus hansenii</name>
    <dbReference type="NCBI Taxonomy" id="1322"/>
    <lineage>
        <taxon>Bacteria</taxon>
        <taxon>Bacillati</taxon>
        <taxon>Bacillota</taxon>
        <taxon>Clostridia</taxon>
        <taxon>Lachnospirales</taxon>
        <taxon>Lachnospiraceae</taxon>
        <taxon>Blautia</taxon>
    </lineage>
</organism>
<protein>
    <submittedName>
        <fullName evidence="3">Extracellular solute-binding protein</fullName>
    </submittedName>
</protein>
<proteinExistence type="inferred from homology"/>
<name>A0ABX2I8H5_BLAHA</name>
<evidence type="ECO:0000313" key="4">
    <source>
        <dbReference type="Proteomes" id="UP000822142"/>
    </source>
</evidence>
<comment type="similarity">
    <text evidence="1">Belongs to the bacterial solute-binding protein 1 family.</text>
</comment>
<dbReference type="PANTHER" id="PTHR43649:SF29">
    <property type="entry name" value="OSMOPROTECTIVE COMPOUNDS-BINDING PROTEIN GGTB"/>
    <property type="match status" value="1"/>
</dbReference>
<dbReference type="RefSeq" id="WP_173749310.1">
    <property type="nucleotide sequence ID" value="NZ_JAAITA010000010.1"/>
</dbReference>
<dbReference type="PANTHER" id="PTHR43649">
    <property type="entry name" value="ARABINOSE-BINDING PROTEIN-RELATED"/>
    <property type="match status" value="1"/>
</dbReference>
<evidence type="ECO:0000256" key="1">
    <source>
        <dbReference type="ARBA" id="ARBA00008520"/>
    </source>
</evidence>
<sequence length="427" mass="49554">MKRKYIYILGGIFFASALFLLPACQKQQPEEKKEKVRLEFYNRKREVYEVLEEIIEKFNTSQDEIEVYQNMNTNADTALRISAVEGDFPDIVELGGLQSVETFEYVMGNCLRPLDDMNCAERIKEEYLPYLRYDSHIYQMPLVMSFEGVYVNKDLFQAEGLAIPKTYEELCQVSREIQKRGKVPFLFADKESWTVHQNWESIEGASRGNFENFWTEVATGQTSFTEDPVSRGSLEKLIELHAYTTEECSNLNYDEAMTKFAAGEGFMFMQGSWAYESIMERNPQMDLELIPFPVDKGSEQLVTMWIDSSVGISKDCKYPEEAEQFVEFLMQPENLQTYLDAECSLGSMEGSRDRAEYAPRVHELLREGKAVMDASWLPLQTSVIRDKDILELMPDAGEEEIDAYLDEYTKSLQKYKDVYLEAKERRK</sequence>
<dbReference type="InterPro" id="IPR050490">
    <property type="entry name" value="Bact_solute-bd_prot1"/>
</dbReference>
<dbReference type="SUPFAM" id="SSF53850">
    <property type="entry name" value="Periplasmic binding protein-like II"/>
    <property type="match status" value="1"/>
</dbReference>
<dbReference type="Proteomes" id="UP000822142">
    <property type="component" value="Unassembled WGS sequence"/>
</dbReference>
<evidence type="ECO:0000313" key="3">
    <source>
        <dbReference type="EMBL" id="NSJ86290.1"/>
    </source>
</evidence>
<evidence type="ECO:0000256" key="2">
    <source>
        <dbReference type="ARBA" id="ARBA00022448"/>
    </source>
</evidence>
<dbReference type="Gene3D" id="3.40.190.10">
    <property type="entry name" value="Periplasmic binding protein-like II"/>
    <property type="match status" value="2"/>
</dbReference>
<comment type="caution">
    <text evidence="3">The sequence shown here is derived from an EMBL/GenBank/DDBJ whole genome shotgun (WGS) entry which is preliminary data.</text>
</comment>
<keyword evidence="2" id="KW-0813">Transport</keyword>
<gene>
    <name evidence="3" type="ORF">G5A70_08960</name>
</gene>